<feature type="domain" description="PAS" evidence="7">
    <location>
        <begin position="405"/>
        <end position="475"/>
    </location>
</feature>
<evidence type="ECO:0000256" key="4">
    <source>
        <dbReference type="ARBA" id="ARBA00022679"/>
    </source>
</evidence>
<dbReference type="EC" id="2.7.13.3" evidence="2"/>
<dbReference type="EMBL" id="SJZI01000043">
    <property type="protein sequence ID" value="TCJ13809.1"/>
    <property type="molecule type" value="Genomic_DNA"/>
</dbReference>
<feature type="domain" description="PAC" evidence="8">
    <location>
        <begin position="230"/>
        <end position="283"/>
    </location>
</feature>
<evidence type="ECO:0000259" key="8">
    <source>
        <dbReference type="PROSITE" id="PS50113"/>
    </source>
</evidence>
<dbReference type="PANTHER" id="PTHR43304">
    <property type="entry name" value="PHYTOCHROME-LIKE PROTEIN CPH1"/>
    <property type="match status" value="1"/>
</dbReference>
<keyword evidence="4" id="KW-0808">Transferase</keyword>
<dbReference type="SMART" id="SM00091">
    <property type="entry name" value="PAS"/>
    <property type="match status" value="4"/>
</dbReference>
<feature type="domain" description="PAS" evidence="7">
    <location>
        <begin position="154"/>
        <end position="226"/>
    </location>
</feature>
<dbReference type="InterPro" id="IPR003594">
    <property type="entry name" value="HATPase_dom"/>
</dbReference>
<dbReference type="SUPFAM" id="SSF55874">
    <property type="entry name" value="ATPase domain of HSP90 chaperone/DNA topoisomerase II/histidine kinase"/>
    <property type="match status" value="1"/>
</dbReference>
<dbReference type="Gene3D" id="2.10.70.100">
    <property type="match status" value="1"/>
</dbReference>
<dbReference type="AlphaFoldDB" id="A0A4R1BA48"/>
<dbReference type="PROSITE" id="PS50109">
    <property type="entry name" value="HIS_KIN"/>
    <property type="match status" value="1"/>
</dbReference>
<keyword evidence="10" id="KW-1185">Reference proteome</keyword>
<evidence type="ECO:0000256" key="5">
    <source>
        <dbReference type="ARBA" id="ARBA00022777"/>
    </source>
</evidence>
<dbReference type="InterPro" id="IPR000700">
    <property type="entry name" value="PAS-assoc_C"/>
</dbReference>
<dbReference type="Gene3D" id="3.30.450.20">
    <property type="entry name" value="PAS domain"/>
    <property type="match status" value="4"/>
</dbReference>
<dbReference type="SMART" id="SM00086">
    <property type="entry name" value="PAC"/>
    <property type="match status" value="4"/>
</dbReference>
<proteinExistence type="predicted"/>
<dbReference type="GO" id="GO:0016020">
    <property type="term" value="C:membrane"/>
    <property type="evidence" value="ECO:0007669"/>
    <property type="project" value="InterPro"/>
</dbReference>
<dbReference type="Pfam" id="PF07730">
    <property type="entry name" value="HisKA_3"/>
    <property type="match status" value="1"/>
</dbReference>
<feature type="domain" description="PAS" evidence="7">
    <location>
        <begin position="284"/>
        <end position="329"/>
    </location>
</feature>
<dbReference type="CDD" id="cd16917">
    <property type="entry name" value="HATPase_UhpB-NarQ-NarX-like"/>
    <property type="match status" value="1"/>
</dbReference>
<dbReference type="SUPFAM" id="SSF55785">
    <property type="entry name" value="PYP-like sensor domain (PAS domain)"/>
    <property type="match status" value="4"/>
</dbReference>
<reference evidence="9 10" key="1">
    <citation type="submission" date="2019-03" db="EMBL/GenBank/DDBJ databases">
        <authorList>
            <person name="Kim M.K.M."/>
        </authorList>
    </citation>
    <scope>NUCLEOTIDE SEQUENCE [LARGE SCALE GENOMIC DNA]</scope>
    <source>
        <strain evidence="9 10">17J68-12</strain>
    </source>
</reference>
<dbReference type="Gene3D" id="3.30.565.10">
    <property type="entry name" value="Histidine kinase-like ATPase, C-terminal domain"/>
    <property type="match status" value="1"/>
</dbReference>
<evidence type="ECO:0000256" key="1">
    <source>
        <dbReference type="ARBA" id="ARBA00000085"/>
    </source>
</evidence>
<evidence type="ECO:0000256" key="2">
    <source>
        <dbReference type="ARBA" id="ARBA00012438"/>
    </source>
</evidence>
<dbReference type="GO" id="GO:0000155">
    <property type="term" value="F:phosphorelay sensor kinase activity"/>
    <property type="evidence" value="ECO:0007669"/>
    <property type="project" value="InterPro"/>
</dbReference>
<protein>
    <recommendedName>
        <fullName evidence="2">histidine kinase</fullName>
        <ecNumber evidence="2">2.7.13.3</ecNumber>
    </recommendedName>
</protein>
<dbReference type="GO" id="GO:0046983">
    <property type="term" value="F:protein dimerization activity"/>
    <property type="evidence" value="ECO:0007669"/>
    <property type="project" value="InterPro"/>
</dbReference>
<organism evidence="9 10">
    <name type="scientific">Flaviaesturariibacter flavus</name>
    <dbReference type="NCBI Taxonomy" id="2502780"/>
    <lineage>
        <taxon>Bacteria</taxon>
        <taxon>Pseudomonadati</taxon>
        <taxon>Bacteroidota</taxon>
        <taxon>Chitinophagia</taxon>
        <taxon>Chitinophagales</taxon>
        <taxon>Chitinophagaceae</taxon>
        <taxon>Flaviaestuariibacter</taxon>
    </lineage>
</organism>
<keyword evidence="5" id="KW-0418">Kinase</keyword>
<comment type="caution">
    <text evidence="9">The sequence shown here is derived from an EMBL/GenBank/DDBJ whole genome shotgun (WGS) entry which is preliminary data.</text>
</comment>
<dbReference type="Gene3D" id="1.20.5.1930">
    <property type="match status" value="1"/>
</dbReference>
<comment type="catalytic activity">
    <reaction evidence="1">
        <text>ATP + protein L-histidine = ADP + protein N-phospho-L-histidine.</text>
        <dbReference type="EC" id="2.7.13.3"/>
    </reaction>
</comment>
<evidence type="ECO:0000313" key="9">
    <source>
        <dbReference type="EMBL" id="TCJ13809.1"/>
    </source>
</evidence>
<accession>A0A4R1BA48</accession>
<dbReference type="SMART" id="SM00387">
    <property type="entry name" value="HATPase_c"/>
    <property type="match status" value="1"/>
</dbReference>
<name>A0A4R1BA48_9BACT</name>
<sequence length="743" mass="85243">MEQSSYQIPGREAQPDGGFPELPAPAIDILRLLYSNTHEYFLLIDTQLRIQLYNHTTWEQVRRHIGIVIQPGTHVFDLSPPTRHQMLRELYAEVLAGKERESWLDVPSQTGGDIISLHNFFLPARDEQGKIVGVLVVAHDISELRRTERALARSEEQWRFALEGSKLGLWDHDLTTGHIYFSPSYYRLYGFAEGSLRPELSEVMDRIHPDDMGGLLRSMEEFVRSHQTYYEYTYRIQDARGSYRWVNARGMVVARDANGLPLRMIGTHDDVTSTIEAERRLHQSEQNYRLLFDSNPLPCLIIDAETREVIRANREAAAFCGTPREELAGMQLEELWRGNLPTEEFRRRIDRSRLAQRLTYNHRDGRAVHIEITSELIRYDDRPARIIIIKDITEQIAAEDALLRSHERFQLATRATSDALYDWDLVTNDLYWGEGISTLFGHAGSEVPIDRWEALVHPDDRPGMLNSLNRLLEDPDSDFWRGEYRFLRSDGSWSDVLDRGYVLRNAEGKATRMIGAMQDISERKQRERQTLTRQKLISQATIETQERERAEIGKELHDNVNQVLTTTKLYLELSMSNKELREELIQKASKNVIYVINEIRQLSRSLMNPSLGDLGLMEAISDLVESVNLTRKLQVQLDVEPGLDELLADNVQLMLYRIVQEALSNALRHSGADRIAIGIRRDGEELHLLISDNGVGFDPAAVKRGAGLRNIENRVYLANGTLRVESAPQRGCSLIIHLPLKTV</sequence>
<dbReference type="Proteomes" id="UP000295334">
    <property type="component" value="Unassembled WGS sequence"/>
</dbReference>
<dbReference type="Pfam" id="PF08448">
    <property type="entry name" value="PAS_4"/>
    <property type="match status" value="1"/>
</dbReference>
<dbReference type="CDD" id="cd00130">
    <property type="entry name" value="PAS"/>
    <property type="match status" value="2"/>
</dbReference>
<dbReference type="InterPro" id="IPR035965">
    <property type="entry name" value="PAS-like_dom_sf"/>
</dbReference>
<feature type="domain" description="PAC" evidence="8">
    <location>
        <begin position="480"/>
        <end position="532"/>
    </location>
</feature>
<dbReference type="NCBIfam" id="TIGR00229">
    <property type="entry name" value="sensory_box"/>
    <property type="match status" value="3"/>
</dbReference>
<evidence type="ECO:0000259" key="6">
    <source>
        <dbReference type="PROSITE" id="PS50109"/>
    </source>
</evidence>
<dbReference type="InterPro" id="IPR001610">
    <property type="entry name" value="PAC"/>
</dbReference>
<keyword evidence="3" id="KW-0597">Phosphoprotein</keyword>
<evidence type="ECO:0000313" key="10">
    <source>
        <dbReference type="Proteomes" id="UP000295334"/>
    </source>
</evidence>
<dbReference type="InterPro" id="IPR000014">
    <property type="entry name" value="PAS"/>
</dbReference>
<dbReference type="Pfam" id="PF08447">
    <property type="entry name" value="PAS_3"/>
    <property type="match status" value="2"/>
</dbReference>
<feature type="domain" description="Histidine kinase" evidence="6">
    <location>
        <begin position="551"/>
        <end position="742"/>
    </location>
</feature>
<dbReference type="InterPro" id="IPR013656">
    <property type="entry name" value="PAS_4"/>
</dbReference>
<gene>
    <name evidence="9" type="ORF">EPD60_11995</name>
</gene>
<dbReference type="InterPro" id="IPR011712">
    <property type="entry name" value="Sig_transdc_His_kin_sub3_dim/P"/>
</dbReference>
<dbReference type="RefSeq" id="WP_131449716.1">
    <property type="nucleotide sequence ID" value="NZ_SJZI01000043.1"/>
</dbReference>
<dbReference type="OrthoDB" id="5522855at2"/>
<dbReference type="InterPro" id="IPR036890">
    <property type="entry name" value="HATPase_C_sf"/>
</dbReference>
<dbReference type="InterPro" id="IPR013655">
    <property type="entry name" value="PAS_fold_3"/>
</dbReference>
<dbReference type="PANTHER" id="PTHR43304:SF1">
    <property type="entry name" value="PAC DOMAIN-CONTAINING PROTEIN"/>
    <property type="match status" value="1"/>
</dbReference>
<dbReference type="PROSITE" id="PS50113">
    <property type="entry name" value="PAC"/>
    <property type="match status" value="3"/>
</dbReference>
<evidence type="ECO:0000259" key="7">
    <source>
        <dbReference type="PROSITE" id="PS50112"/>
    </source>
</evidence>
<dbReference type="InterPro" id="IPR052162">
    <property type="entry name" value="Sensor_kinase/Photoreceptor"/>
</dbReference>
<dbReference type="Pfam" id="PF02518">
    <property type="entry name" value="HATPase_c"/>
    <property type="match status" value="1"/>
</dbReference>
<evidence type="ECO:0000256" key="3">
    <source>
        <dbReference type="ARBA" id="ARBA00022553"/>
    </source>
</evidence>
<dbReference type="InterPro" id="IPR005467">
    <property type="entry name" value="His_kinase_dom"/>
</dbReference>
<dbReference type="Pfam" id="PF13426">
    <property type="entry name" value="PAS_9"/>
    <property type="match status" value="1"/>
</dbReference>
<dbReference type="PROSITE" id="PS50112">
    <property type="entry name" value="PAS"/>
    <property type="match status" value="3"/>
</dbReference>
<feature type="domain" description="PAC" evidence="8">
    <location>
        <begin position="98"/>
        <end position="153"/>
    </location>
</feature>